<name>A0A835D529_TETSI</name>
<dbReference type="AlphaFoldDB" id="A0A835D529"/>
<protein>
    <submittedName>
        <fullName evidence="2">Uncharacterized protein</fullName>
    </submittedName>
</protein>
<keyword evidence="1" id="KW-1133">Transmembrane helix</keyword>
<dbReference type="EMBL" id="JABCRI010000018">
    <property type="protein sequence ID" value="KAF8390778.1"/>
    <property type="molecule type" value="Genomic_DNA"/>
</dbReference>
<gene>
    <name evidence="2" type="ORF">HHK36_025306</name>
</gene>
<keyword evidence="1" id="KW-0472">Membrane</keyword>
<evidence type="ECO:0000256" key="1">
    <source>
        <dbReference type="SAM" id="Phobius"/>
    </source>
</evidence>
<comment type="caution">
    <text evidence="2">The sequence shown here is derived from an EMBL/GenBank/DDBJ whole genome shotgun (WGS) entry which is preliminary data.</text>
</comment>
<evidence type="ECO:0000313" key="3">
    <source>
        <dbReference type="Proteomes" id="UP000655225"/>
    </source>
</evidence>
<evidence type="ECO:0000313" key="2">
    <source>
        <dbReference type="EMBL" id="KAF8390778.1"/>
    </source>
</evidence>
<proteinExistence type="predicted"/>
<sequence>MCLSSLDFQQVRSFIIHHQRKLQFTFSVSSFVFSSLSHARVAAPSVTEHHHLHPYANRGEDIVNVENMKLTGLKPGLIFMGPIGLGLANLILISAFHLYYW</sequence>
<keyword evidence="3" id="KW-1185">Reference proteome</keyword>
<dbReference type="Proteomes" id="UP000655225">
    <property type="component" value="Unassembled WGS sequence"/>
</dbReference>
<organism evidence="2 3">
    <name type="scientific">Tetracentron sinense</name>
    <name type="common">Spur-leaf</name>
    <dbReference type="NCBI Taxonomy" id="13715"/>
    <lineage>
        <taxon>Eukaryota</taxon>
        <taxon>Viridiplantae</taxon>
        <taxon>Streptophyta</taxon>
        <taxon>Embryophyta</taxon>
        <taxon>Tracheophyta</taxon>
        <taxon>Spermatophyta</taxon>
        <taxon>Magnoliopsida</taxon>
        <taxon>Trochodendrales</taxon>
        <taxon>Trochodendraceae</taxon>
        <taxon>Tetracentron</taxon>
    </lineage>
</organism>
<feature type="transmembrane region" description="Helical" evidence="1">
    <location>
        <begin position="77"/>
        <end position="100"/>
    </location>
</feature>
<accession>A0A835D529</accession>
<keyword evidence="1" id="KW-0812">Transmembrane</keyword>
<reference evidence="2 3" key="1">
    <citation type="submission" date="2020-04" db="EMBL/GenBank/DDBJ databases">
        <title>Plant Genome Project.</title>
        <authorList>
            <person name="Zhang R.-G."/>
        </authorList>
    </citation>
    <scope>NUCLEOTIDE SEQUENCE [LARGE SCALE GENOMIC DNA]</scope>
    <source>
        <strain evidence="2">YNK0</strain>
        <tissue evidence="2">Leaf</tissue>
    </source>
</reference>